<dbReference type="EMBL" id="KV427624">
    <property type="protein sequence ID" value="KZT06395.1"/>
    <property type="molecule type" value="Genomic_DNA"/>
</dbReference>
<dbReference type="InParanoid" id="A0A165E7M2"/>
<feature type="region of interest" description="Disordered" evidence="2">
    <location>
        <begin position="999"/>
        <end position="1033"/>
    </location>
</feature>
<evidence type="ECO:0008006" key="5">
    <source>
        <dbReference type="Google" id="ProtNLM"/>
    </source>
</evidence>
<dbReference type="InterPro" id="IPR051114">
    <property type="entry name" value="Mito_RNA_Proc_CCM1"/>
</dbReference>
<dbReference type="GO" id="GO:0003729">
    <property type="term" value="F:mRNA binding"/>
    <property type="evidence" value="ECO:0007669"/>
    <property type="project" value="TreeGrafter"/>
</dbReference>
<dbReference type="AlphaFoldDB" id="A0A165E7M2"/>
<feature type="repeat" description="PPR" evidence="1">
    <location>
        <begin position="552"/>
        <end position="586"/>
    </location>
</feature>
<evidence type="ECO:0000256" key="2">
    <source>
        <dbReference type="SAM" id="MobiDB-lite"/>
    </source>
</evidence>
<dbReference type="GO" id="GO:0007005">
    <property type="term" value="P:mitochondrion organization"/>
    <property type="evidence" value="ECO:0007669"/>
    <property type="project" value="TreeGrafter"/>
</dbReference>
<dbReference type="STRING" id="1314785.A0A165E7M2"/>
<protein>
    <recommendedName>
        <fullName evidence="5">Pentacotripeptide-repeat region of PRORP domain-containing protein</fullName>
    </recommendedName>
</protein>
<dbReference type="OrthoDB" id="185373at2759"/>
<evidence type="ECO:0000313" key="4">
    <source>
        <dbReference type="Proteomes" id="UP000076871"/>
    </source>
</evidence>
<dbReference type="Pfam" id="PF01535">
    <property type="entry name" value="PPR"/>
    <property type="match status" value="4"/>
</dbReference>
<dbReference type="RefSeq" id="XP_040764135.1">
    <property type="nucleotide sequence ID" value="XM_040901451.1"/>
</dbReference>
<dbReference type="GO" id="GO:0006396">
    <property type="term" value="P:RNA processing"/>
    <property type="evidence" value="ECO:0007669"/>
    <property type="project" value="TreeGrafter"/>
</dbReference>
<name>A0A165E7M2_9APHY</name>
<accession>A0A165E7M2</accession>
<dbReference type="Proteomes" id="UP000076871">
    <property type="component" value="Unassembled WGS sequence"/>
</dbReference>
<keyword evidence="4" id="KW-1185">Reference proteome</keyword>
<organism evidence="3 4">
    <name type="scientific">Laetiporus sulphureus 93-53</name>
    <dbReference type="NCBI Taxonomy" id="1314785"/>
    <lineage>
        <taxon>Eukaryota</taxon>
        <taxon>Fungi</taxon>
        <taxon>Dikarya</taxon>
        <taxon>Basidiomycota</taxon>
        <taxon>Agaricomycotina</taxon>
        <taxon>Agaricomycetes</taxon>
        <taxon>Polyporales</taxon>
        <taxon>Laetiporus</taxon>
    </lineage>
</organism>
<dbReference type="Gene3D" id="1.25.40.10">
    <property type="entry name" value="Tetratricopeptide repeat domain"/>
    <property type="match status" value="4"/>
</dbReference>
<feature type="repeat" description="PPR" evidence="1">
    <location>
        <begin position="587"/>
        <end position="621"/>
    </location>
</feature>
<feature type="compositionally biased region" description="Basic and acidic residues" evidence="2">
    <location>
        <begin position="999"/>
        <end position="1011"/>
    </location>
</feature>
<dbReference type="InterPro" id="IPR002885">
    <property type="entry name" value="PPR_rpt"/>
</dbReference>
<feature type="repeat" description="PPR" evidence="1">
    <location>
        <begin position="737"/>
        <end position="771"/>
    </location>
</feature>
<evidence type="ECO:0000313" key="3">
    <source>
        <dbReference type="EMBL" id="KZT06395.1"/>
    </source>
</evidence>
<feature type="repeat" description="PPR" evidence="1">
    <location>
        <begin position="822"/>
        <end position="856"/>
    </location>
</feature>
<proteinExistence type="predicted"/>
<dbReference type="GeneID" id="63818483"/>
<dbReference type="Pfam" id="PF13812">
    <property type="entry name" value="PPR_3"/>
    <property type="match status" value="1"/>
</dbReference>
<sequence length="1157" mass="130411">MLEPLAATVFNTLLSGRPFTALPHSTTSQLALRMTAGAAASAFPSDFFTPRPRRVKGKERAMPLDDCLCDDIPVRLESCTDIKYIVALHGTVMSRPRVRRLSCRKIMHAPTRSTLPSLHNLARRVDLSQIRYVSSLQEPPDSSASEPGTQHLDQWRSMIMDYTSGARASDPEKVWRAYESLQQADGCASMTANQLLSYGARVAAIVEDGHFDWIQIESFILWGTRLLSLLQNVSDRIKTVSHDKDFLLWRILGVCGLAMVGKIDDAVAAAHDVQEMPFQPEGRIQVLQMHDVLICSLRQHRDPVAVLEYLVEKWEAVGTYLHRSTLRWQNKGHPQIKAFRMHAFQSVACIQSPVGFLQDVHEQWSQDRRQVAGEFLVHALCECKMGKEALDVLEIMRNQSLSFTVELQLEVVKALVKADAFELANSLFMSLTQFMGSGQMFVTFQTVGLYLFSHQGDIPRSEEYFNRLSQRSAVNITHIAMMLHAHAVNGNAKLAVQLFEHFFPPAISRRPDALRPNIYHYTAVIHAFAREGSLESMNHWLEVMTKDGIYPDSYVYSIILKSFAEKGETSYVANLLDQMRAAGMSPSREHYSTIIALLAKRRDVIAAEEIYKRAVSEGVVPDRQLVTAMMNAYVEAGQWEGVIRAFDYLKSSAHRGLRLSVEVYNTLLKAYVLIGAPFRVVANLFRRLDEARVRPDAHTFALLILSACDSGLMEIAFDLYKEMEALSEDWQSHMHINVYVLTIIMAGYLRKGDRGKARKLFDEMRKQGIQPSAITYAAIVKAYGKEQSGAGLQVAEEFVQSLMSAEKTHEWAKTSGNRARAIETVFAPLLSAYARREHPEDVERLISQMLEAGGEPTIGALTAMLDAHRRKGNADAAREIWPQIVELGLRHSEVDSLFAPVSAKGGALPDLRGHGMAMCIPLSIYTDAMSAGGYHAEVAEAWRRLHEEKLAFDSHNYNHLIVALVRAGEPERAFDIVESVILPYQRRFRESLSMKREFEPKSPLRAERLPQPDDLPDVSPHAPMHSTDRRETAVGTATLKSSRSMEEEFQEDFAHALQILYKFSPLWNVWRPHAVVLNLLHEVLDHLESGRLIQPVRPATASPEPTPDPQTIGQRRLKAAAILRKIYSECPQTVEMARDFNSVRRARTRKFIGRRSE</sequence>
<dbReference type="InterPro" id="IPR011990">
    <property type="entry name" value="TPR-like_helical_dom_sf"/>
</dbReference>
<evidence type="ECO:0000256" key="1">
    <source>
        <dbReference type="PROSITE-ProRule" id="PRU00708"/>
    </source>
</evidence>
<dbReference type="NCBIfam" id="TIGR00756">
    <property type="entry name" value="PPR"/>
    <property type="match status" value="3"/>
</dbReference>
<dbReference type="PANTHER" id="PTHR47934:SF6">
    <property type="entry name" value="MITOCHONDRIAL GROUP I INTRON SPLICING FACTOR CCM1-RELATED"/>
    <property type="match status" value="1"/>
</dbReference>
<gene>
    <name evidence="3" type="ORF">LAESUDRAFT_176139</name>
</gene>
<reference evidence="3 4" key="1">
    <citation type="journal article" date="2016" name="Mol. Biol. Evol.">
        <title>Comparative Genomics of Early-Diverging Mushroom-Forming Fungi Provides Insights into the Origins of Lignocellulose Decay Capabilities.</title>
        <authorList>
            <person name="Nagy L.G."/>
            <person name="Riley R."/>
            <person name="Tritt A."/>
            <person name="Adam C."/>
            <person name="Daum C."/>
            <person name="Floudas D."/>
            <person name="Sun H."/>
            <person name="Yadav J.S."/>
            <person name="Pangilinan J."/>
            <person name="Larsson K.H."/>
            <person name="Matsuura K."/>
            <person name="Barry K."/>
            <person name="Labutti K."/>
            <person name="Kuo R."/>
            <person name="Ohm R.A."/>
            <person name="Bhattacharya S.S."/>
            <person name="Shirouzu T."/>
            <person name="Yoshinaga Y."/>
            <person name="Martin F.M."/>
            <person name="Grigoriev I.V."/>
            <person name="Hibbett D.S."/>
        </authorList>
    </citation>
    <scope>NUCLEOTIDE SEQUENCE [LARGE SCALE GENOMIC DNA]</scope>
    <source>
        <strain evidence="3 4">93-53</strain>
    </source>
</reference>
<dbReference type="Pfam" id="PF13041">
    <property type="entry name" value="PPR_2"/>
    <property type="match status" value="2"/>
</dbReference>
<feature type="repeat" description="PPR" evidence="1">
    <location>
        <begin position="517"/>
        <end position="551"/>
    </location>
</feature>
<dbReference type="PANTHER" id="PTHR47934">
    <property type="entry name" value="PENTATRICOPEPTIDE REPEAT-CONTAINING PROTEIN PET309, MITOCHONDRIAL"/>
    <property type="match status" value="1"/>
</dbReference>
<dbReference type="GO" id="GO:0005739">
    <property type="term" value="C:mitochondrion"/>
    <property type="evidence" value="ECO:0007669"/>
    <property type="project" value="TreeGrafter"/>
</dbReference>
<dbReference type="PROSITE" id="PS51375">
    <property type="entry name" value="PPR"/>
    <property type="match status" value="5"/>
</dbReference>